<sequence length="450" mass="48681">MDRTTELLSSYACNLTYEDLPPEVVHQVKRTVADTLGCAVGGYLSEPAKVARKLAGDVTSKTSARILGTYDRSSLDMAGFANGVMVRYLDCNDSYFSPGGGHPSDMIPAALAVGDSVEADGRTLITAIALAYEAFCRIADHVPDNQWDQGVLSVIGAACAAGKVLGLDEEQMGHAISLAVVPNVPLRVTRMGELSMWKGCASAAATRAGIFAAQLAAEGMTGPFEPFEGRKGLWEQAIGYPIEIETMGGDDAPFRITDTIFKFYPSQIHTQAPIDLAIQLHDRIDVDDIASIKIQSYRSAVSSASTEPEKWDPQTRETADHSIPFLAAVGLRDGEVTPATFASDRIADAGLRAIINKMRIDENAEFTEKYPAEYNCRIEVIKTNGQTEVAETSFPKGHGRNPLSDADVDAKFRRLACPTITEQQCEQALELIWSLENLPNIQGIFDSLVV</sequence>
<protein>
    <submittedName>
        <fullName evidence="4">2-methylcitrate dehydratase</fullName>
    </submittedName>
</protein>
<dbReference type="Gene3D" id="1.10.4100.10">
    <property type="entry name" value="2-methylcitrate dehydratase PrpD"/>
    <property type="match status" value="1"/>
</dbReference>
<keyword evidence="5" id="KW-1185">Reference proteome</keyword>
<dbReference type="EMBL" id="CASHTH010003053">
    <property type="protein sequence ID" value="CAI8039660.1"/>
    <property type="molecule type" value="Genomic_DNA"/>
</dbReference>
<accession>A0AA35T0S1</accession>
<dbReference type="PANTHER" id="PTHR16943:SF8">
    <property type="entry name" value="2-METHYLCITRATE DEHYDRATASE"/>
    <property type="match status" value="1"/>
</dbReference>
<dbReference type="Pfam" id="PF19305">
    <property type="entry name" value="MmgE_PrpD_C"/>
    <property type="match status" value="1"/>
</dbReference>
<feature type="domain" description="MmgE/PrpD N-terminal" evidence="2">
    <location>
        <begin position="8"/>
        <end position="240"/>
    </location>
</feature>
<evidence type="ECO:0000313" key="5">
    <source>
        <dbReference type="Proteomes" id="UP001174909"/>
    </source>
</evidence>
<evidence type="ECO:0000259" key="2">
    <source>
        <dbReference type="Pfam" id="PF03972"/>
    </source>
</evidence>
<dbReference type="PANTHER" id="PTHR16943">
    <property type="entry name" value="2-METHYLCITRATE DEHYDRATASE-RELATED"/>
    <property type="match status" value="1"/>
</dbReference>
<dbReference type="SUPFAM" id="SSF103378">
    <property type="entry name" value="2-methylcitrate dehydratase PrpD"/>
    <property type="match status" value="1"/>
</dbReference>
<evidence type="ECO:0000313" key="4">
    <source>
        <dbReference type="EMBL" id="CAI8039660.1"/>
    </source>
</evidence>
<evidence type="ECO:0000259" key="3">
    <source>
        <dbReference type="Pfam" id="PF19305"/>
    </source>
</evidence>
<reference evidence="4" key="1">
    <citation type="submission" date="2023-03" db="EMBL/GenBank/DDBJ databases">
        <authorList>
            <person name="Steffen K."/>
            <person name="Cardenas P."/>
        </authorList>
    </citation>
    <scope>NUCLEOTIDE SEQUENCE</scope>
</reference>
<dbReference type="InterPro" id="IPR045336">
    <property type="entry name" value="MmgE_PrpD_N"/>
</dbReference>
<gene>
    <name evidence="4" type="ORF">GBAR_LOCUS22093</name>
</gene>
<dbReference type="InterPro" id="IPR005656">
    <property type="entry name" value="MmgE_PrpD"/>
</dbReference>
<feature type="domain" description="MmgE/PrpD C-terminal" evidence="3">
    <location>
        <begin position="264"/>
        <end position="434"/>
    </location>
</feature>
<dbReference type="InterPro" id="IPR042188">
    <property type="entry name" value="MmgE/PrpD_sf_2"/>
</dbReference>
<organism evidence="4 5">
    <name type="scientific">Geodia barretti</name>
    <name type="common">Barrett's horny sponge</name>
    <dbReference type="NCBI Taxonomy" id="519541"/>
    <lineage>
        <taxon>Eukaryota</taxon>
        <taxon>Metazoa</taxon>
        <taxon>Porifera</taxon>
        <taxon>Demospongiae</taxon>
        <taxon>Heteroscleromorpha</taxon>
        <taxon>Tetractinellida</taxon>
        <taxon>Astrophorina</taxon>
        <taxon>Geodiidae</taxon>
        <taxon>Geodia</taxon>
    </lineage>
</organism>
<proteinExistence type="inferred from homology"/>
<dbReference type="Proteomes" id="UP001174909">
    <property type="component" value="Unassembled WGS sequence"/>
</dbReference>
<dbReference type="AlphaFoldDB" id="A0AA35T0S1"/>
<comment type="caution">
    <text evidence="4">The sequence shown here is derived from an EMBL/GenBank/DDBJ whole genome shotgun (WGS) entry which is preliminary data.</text>
</comment>
<dbReference type="InterPro" id="IPR045337">
    <property type="entry name" value="MmgE_PrpD_C"/>
</dbReference>
<dbReference type="InterPro" id="IPR042183">
    <property type="entry name" value="MmgE/PrpD_sf_1"/>
</dbReference>
<dbReference type="Gene3D" id="3.30.1330.120">
    <property type="entry name" value="2-methylcitrate dehydratase PrpD"/>
    <property type="match status" value="1"/>
</dbReference>
<name>A0AA35T0S1_GEOBA</name>
<comment type="similarity">
    <text evidence="1">Belongs to the PrpD family.</text>
</comment>
<evidence type="ECO:0000256" key="1">
    <source>
        <dbReference type="ARBA" id="ARBA00006174"/>
    </source>
</evidence>
<dbReference type="GO" id="GO:0016829">
    <property type="term" value="F:lyase activity"/>
    <property type="evidence" value="ECO:0007669"/>
    <property type="project" value="InterPro"/>
</dbReference>
<dbReference type="InterPro" id="IPR036148">
    <property type="entry name" value="MmgE/PrpD_sf"/>
</dbReference>
<dbReference type="Pfam" id="PF03972">
    <property type="entry name" value="MmgE_PrpD_N"/>
    <property type="match status" value="1"/>
</dbReference>